<evidence type="ECO:0000256" key="2">
    <source>
        <dbReference type="SAM" id="Phobius"/>
    </source>
</evidence>
<feature type="compositionally biased region" description="Basic and acidic residues" evidence="1">
    <location>
        <begin position="186"/>
        <end position="196"/>
    </location>
</feature>
<dbReference type="AlphaFoldDB" id="A0ABD3N1I2"/>
<proteinExistence type="predicted"/>
<organism evidence="4 5">
    <name type="scientific">Discostella pseudostelligera</name>
    <dbReference type="NCBI Taxonomy" id="259834"/>
    <lineage>
        <taxon>Eukaryota</taxon>
        <taxon>Sar</taxon>
        <taxon>Stramenopiles</taxon>
        <taxon>Ochrophyta</taxon>
        <taxon>Bacillariophyta</taxon>
        <taxon>Coscinodiscophyceae</taxon>
        <taxon>Thalassiosirophycidae</taxon>
        <taxon>Stephanodiscales</taxon>
        <taxon>Stephanodiscaceae</taxon>
        <taxon>Discostella</taxon>
    </lineage>
</organism>
<sequence length="265" mass="28867">MSRAFTPPDTFSQDDISTLANVRRALWINGLFGLGAGSVIGMGGHIILQSLQKKYVSVDGSSSSSSTVASKGKVASSSTNSWIYKCLKPLPPLGRNTFLLSLLGGGALGSFVLSSTAGVNNVHVLHPIFNLGRKENAGKSPYQIMTSNANQQPDELSDATTTTHTVATNNGEDELDAAHHRSRSIRRQESMRRRLESGGSLSDAHSNTWPTTTEEESEDVQKGRAMHRAEFWGRRQTHRRQVLQDRIEHGKALSNSTGGHWSKEE</sequence>
<dbReference type="Proteomes" id="UP001530293">
    <property type="component" value="Unassembled WGS sequence"/>
</dbReference>
<keyword evidence="5" id="KW-1185">Reference proteome</keyword>
<comment type="caution">
    <text evidence="4">The sequence shown here is derived from an EMBL/GenBank/DDBJ whole genome shotgun (WGS) entry which is preliminary data.</text>
</comment>
<accession>A0ABD3N1I2</accession>
<feature type="region of interest" description="Disordered" evidence="1">
    <location>
        <begin position="151"/>
        <end position="221"/>
    </location>
</feature>
<protein>
    <recommendedName>
        <fullName evidence="6">Transmembrane protein</fullName>
    </recommendedName>
</protein>
<feature type="compositionally biased region" description="Polar residues" evidence="1">
    <location>
        <begin position="199"/>
        <end position="212"/>
    </location>
</feature>
<evidence type="ECO:0000313" key="4">
    <source>
        <dbReference type="EMBL" id="KAL3769948.1"/>
    </source>
</evidence>
<dbReference type="EMBL" id="JALLBG020000048">
    <property type="protein sequence ID" value="KAL3769948.1"/>
    <property type="molecule type" value="Genomic_DNA"/>
</dbReference>
<dbReference type="EMBL" id="JALLBG020000196">
    <property type="protein sequence ID" value="KAL3759926.1"/>
    <property type="molecule type" value="Genomic_DNA"/>
</dbReference>
<reference evidence="4 5" key="1">
    <citation type="submission" date="2024-10" db="EMBL/GenBank/DDBJ databases">
        <title>Updated reference genomes for cyclostephanoid diatoms.</title>
        <authorList>
            <person name="Roberts W.R."/>
            <person name="Alverson A.J."/>
        </authorList>
    </citation>
    <scope>NUCLEOTIDE SEQUENCE [LARGE SCALE GENOMIC DNA]</scope>
    <source>
        <strain evidence="4 5">AJA232-27</strain>
    </source>
</reference>
<keyword evidence="2" id="KW-1133">Transmembrane helix</keyword>
<keyword evidence="2" id="KW-0472">Membrane</keyword>
<name>A0ABD3N1I2_9STRA</name>
<evidence type="ECO:0000313" key="5">
    <source>
        <dbReference type="Proteomes" id="UP001530293"/>
    </source>
</evidence>
<evidence type="ECO:0008006" key="6">
    <source>
        <dbReference type="Google" id="ProtNLM"/>
    </source>
</evidence>
<feature type="transmembrane region" description="Helical" evidence="2">
    <location>
        <begin position="26"/>
        <end position="48"/>
    </location>
</feature>
<evidence type="ECO:0000313" key="3">
    <source>
        <dbReference type="EMBL" id="KAL3759926.1"/>
    </source>
</evidence>
<gene>
    <name evidence="4" type="ORF">ACHAWU_005073</name>
    <name evidence="3" type="ORF">ACHAWU_007670</name>
</gene>
<keyword evidence="2" id="KW-0812">Transmembrane</keyword>
<feature type="compositionally biased region" description="Low complexity" evidence="1">
    <location>
        <begin position="159"/>
        <end position="168"/>
    </location>
</feature>
<evidence type="ECO:0000256" key="1">
    <source>
        <dbReference type="SAM" id="MobiDB-lite"/>
    </source>
</evidence>